<dbReference type="InterPro" id="IPR017907">
    <property type="entry name" value="Znf_RING_CS"/>
</dbReference>
<evidence type="ECO:0000256" key="9">
    <source>
        <dbReference type="ARBA" id="ARBA00022840"/>
    </source>
</evidence>
<feature type="compositionally biased region" description="Polar residues" evidence="14">
    <location>
        <begin position="956"/>
        <end position="970"/>
    </location>
</feature>
<keyword evidence="5" id="KW-0227">DNA damage</keyword>
<evidence type="ECO:0000256" key="1">
    <source>
        <dbReference type="ARBA" id="ARBA00004123"/>
    </source>
</evidence>
<evidence type="ECO:0000256" key="6">
    <source>
        <dbReference type="ARBA" id="ARBA00022771"/>
    </source>
</evidence>
<dbReference type="OrthoDB" id="6286493at2759"/>
<keyword evidence="7" id="KW-0378">Hydrolase</keyword>
<dbReference type="GO" id="GO:0010468">
    <property type="term" value="P:regulation of gene expression"/>
    <property type="evidence" value="ECO:0007669"/>
    <property type="project" value="UniProtKB-ARBA"/>
</dbReference>
<evidence type="ECO:0000256" key="2">
    <source>
        <dbReference type="ARBA" id="ARBA00007025"/>
    </source>
</evidence>
<sequence>MSDTANSEGASESEKPAQNDGVQFPPFPDPKDEDFDDDIDENERNYYKTIFKDLNNVKGMRLHCSACDRHLGCSTKNELRMRAHPMLRTLVCQHCHIFYNSGEFEKGDDGSELYCRWCGQGGQVYCCSECPHVFCAKCIKRNLGAPKIKEIENLDDWKCFKCNTKCLWNLRALCWAVLRYCDLKNKVVQQTQDPELKELYKKDCSIDYSECCKLRSNKRTQKIDYNIKKKEIKKEPECKPDSKSTTSIISKVSSTIQVKKFASVNIEEPVVKSEKKIQKRPLSPKPKPILVKNPITIAPVNKVVTAISAPPVPKKLRLSNPPVAGTPVRLLSTNERKTVATYTRIRPKLPQLPIPIIGNSTYNGYNASIYNPVANDNINLSLESLTQGLDMSAVSSAAALSLNSQDDDVVCTPDFPLEPLCEVTEENDDDVQCITPGPVVAPKFISPPPLVPRSSSLAADITSDNIIQMTENDVTVNAATGGLKFRVDPQTLSSNKMYRLPDGRIFAINANPNMPGGYSATIVAVTEPAGKVAPKGATYAAKLSAVANSISTPAPKPTRVRPRILKRSTPKSVKTTKSIESTVSETTRECDLNVPVEWYRYNLIDAVDALEYALSRLHKLKKEATTVYLRTRNASEMRNLHRTLERLLNTSSSRFGEIRDNLNKGLKQYLLRKTGGSISEDDDDVEILPDMDDTDDPIFIDENSMDSNMNGSENQEVDLTGAGSSECNDSGDTTKNTRKSDSDSLICENVESHEHFVSEETTDTSFPNNTLNIVTIRESDTEIVGENNTAVNGNDNENCDSENKTQDEQMETTEKKPFIKEELLKENDNEGNKNSTDDTDHDNNVYENITDNILVKSESPISIKSKENDNAEEIETVASVDKIENNKIDEVNGVLKSKNSTEKQAVVEDNDYVTTKDLNDKADSQDGDDKTQDSEMSEENIETLLKDDNMGDGPESNANSMDVQEVLQET</sequence>
<dbReference type="AlphaFoldDB" id="A0A7E5X444"/>
<evidence type="ECO:0000256" key="14">
    <source>
        <dbReference type="SAM" id="MobiDB-lite"/>
    </source>
</evidence>
<evidence type="ECO:0000256" key="4">
    <source>
        <dbReference type="ARBA" id="ARBA00022741"/>
    </source>
</evidence>
<dbReference type="PANTHER" id="PTHR46357">
    <property type="entry name" value="TRANSCRIPTIONAL REGULATOR ATRX"/>
    <property type="match status" value="1"/>
</dbReference>
<keyword evidence="8" id="KW-0862">Zinc</keyword>
<feature type="compositionally biased region" description="Acidic residues" evidence="14">
    <location>
        <begin position="680"/>
        <end position="699"/>
    </location>
</feature>
<feature type="domain" description="PHD-type" evidence="15">
    <location>
        <begin position="52"/>
        <end position="190"/>
    </location>
</feature>
<dbReference type="InParanoid" id="A0A7E5X444"/>
<dbReference type="CTD" id="118"/>
<evidence type="ECO:0000256" key="5">
    <source>
        <dbReference type="ARBA" id="ARBA00022763"/>
    </source>
</evidence>
<dbReference type="InterPro" id="IPR025766">
    <property type="entry name" value="ADD"/>
</dbReference>
<feature type="compositionally biased region" description="Basic and acidic residues" evidence="14">
    <location>
        <begin position="917"/>
        <end position="933"/>
    </location>
</feature>
<feature type="region of interest" description="Disordered" evidence="14">
    <location>
        <begin position="680"/>
        <end position="743"/>
    </location>
</feature>
<dbReference type="InterPro" id="IPR041430">
    <property type="entry name" value="ADD_ATRX"/>
</dbReference>
<proteinExistence type="inferred from homology"/>
<protein>
    <submittedName>
        <fullName evidence="17">Uncharacterized protein LOC113508393 isoform X1</fullName>
    </submittedName>
</protein>
<feature type="compositionally biased region" description="Polar residues" evidence="14">
    <location>
        <begin position="705"/>
        <end position="714"/>
    </location>
</feature>
<dbReference type="PANTHER" id="PTHR46357:SF1">
    <property type="entry name" value="TRANSCRIPTIONAL REGULATOR ATRX"/>
    <property type="match status" value="1"/>
</dbReference>
<dbReference type="SUPFAM" id="SSF57903">
    <property type="entry name" value="FYVE/PHD zinc finger"/>
    <property type="match status" value="1"/>
</dbReference>
<dbReference type="CDD" id="cd11726">
    <property type="entry name" value="ADDz_ATRX"/>
    <property type="match status" value="1"/>
</dbReference>
<evidence type="ECO:0000256" key="10">
    <source>
        <dbReference type="ARBA" id="ARBA00023125"/>
    </source>
</evidence>
<feature type="compositionally biased region" description="Basic and acidic residues" evidence="14">
    <location>
        <begin position="801"/>
        <end position="844"/>
    </location>
</feature>
<dbReference type="Pfam" id="PF17981">
    <property type="entry name" value="ADD_ATRX"/>
    <property type="match status" value="1"/>
</dbReference>
<dbReference type="RefSeq" id="XP_026747202.1">
    <property type="nucleotide sequence ID" value="XM_026891401.1"/>
</dbReference>
<reference evidence="17" key="1">
    <citation type="submission" date="2025-08" db="UniProtKB">
        <authorList>
            <consortium name="RefSeq"/>
        </authorList>
    </citation>
    <scope>IDENTIFICATION</scope>
</reference>
<dbReference type="GO" id="GO:0031297">
    <property type="term" value="P:replication fork processing"/>
    <property type="evidence" value="ECO:0007669"/>
    <property type="project" value="TreeGrafter"/>
</dbReference>
<comment type="catalytic activity">
    <reaction evidence="13">
        <text>ATP + H2O = ADP + phosphate + H(+)</text>
        <dbReference type="Rhea" id="RHEA:13065"/>
        <dbReference type="ChEBI" id="CHEBI:15377"/>
        <dbReference type="ChEBI" id="CHEBI:15378"/>
        <dbReference type="ChEBI" id="CHEBI:30616"/>
        <dbReference type="ChEBI" id="CHEBI:43474"/>
        <dbReference type="ChEBI" id="CHEBI:456216"/>
        <dbReference type="EC" id="3.6.4.12"/>
    </reaction>
</comment>
<dbReference type="GO" id="GO:0031490">
    <property type="term" value="F:chromatin DNA binding"/>
    <property type="evidence" value="ECO:0007669"/>
    <property type="project" value="TreeGrafter"/>
</dbReference>
<dbReference type="GO" id="GO:0008270">
    <property type="term" value="F:zinc ion binding"/>
    <property type="evidence" value="ECO:0007669"/>
    <property type="project" value="UniProtKB-KW"/>
</dbReference>
<evidence type="ECO:0000256" key="12">
    <source>
        <dbReference type="ARBA" id="ARBA00023242"/>
    </source>
</evidence>
<dbReference type="PROSITE" id="PS00518">
    <property type="entry name" value="ZF_RING_1"/>
    <property type="match status" value="1"/>
</dbReference>
<comment type="similarity">
    <text evidence="2">Belongs to the SNF2/RAD54 helicase family.</text>
</comment>
<accession>A0A7E5X444</accession>
<organism evidence="16 17">
    <name type="scientific">Trichoplusia ni</name>
    <name type="common">Cabbage looper</name>
    <dbReference type="NCBI Taxonomy" id="7111"/>
    <lineage>
        <taxon>Eukaryota</taxon>
        <taxon>Metazoa</taxon>
        <taxon>Ecdysozoa</taxon>
        <taxon>Arthropoda</taxon>
        <taxon>Hexapoda</taxon>
        <taxon>Insecta</taxon>
        <taxon>Pterygota</taxon>
        <taxon>Neoptera</taxon>
        <taxon>Endopterygota</taxon>
        <taxon>Lepidoptera</taxon>
        <taxon>Glossata</taxon>
        <taxon>Ditrysia</taxon>
        <taxon>Noctuoidea</taxon>
        <taxon>Noctuidae</taxon>
        <taxon>Plusiinae</taxon>
        <taxon>Trichoplusia</taxon>
    </lineage>
</organism>
<dbReference type="GO" id="GO:0005634">
    <property type="term" value="C:nucleus"/>
    <property type="evidence" value="ECO:0007669"/>
    <property type="project" value="UniProtKB-SubCell"/>
</dbReference>
<keyword evidence="12" id="KW-0539">Nucleus</keyword>
<evidence type="ECO:0000256" key="8">
    <source>
        <dbReference type="ARBA" id="ARBA00022833"/>
    </source>
</evidence>
<dbReference type="InterPro" id="IPR011011">
    <property type="entry name" value="Znf_FYVE_PHD"/>
</dbReference>
<feature type="region of interest" description="Disordered" evidence="14">
    <location>
        <begin position="897"/>
        <end position="970"/>
    </location>
</feature>
<keyword evidence="4" id="KW-0547">Nucleotide-binding</keyword>
<dbReference type="GO" id="GO:0003678">
    <property type="term" value="F:DNA helicase activity"/>
    <property type="evidence" value="ECO:0007669"/>
    <property type="project" value="UniProtKB-EC"/>
</dbReference>
<keyword evidence="6" id="KW-0863">Zinc-finger</keyword>
<dbReference type="Gene3D" id="3.30.40.10">
    <property type="entry name" value="Zinc/RING finger domain, C3HC4 (zinc finger)"/>
    <property type="match status" value="1"/>
</dbReference>
<evidence type="ECO:0000256" key="11">
    <source>
        <dbReference type="ARBA" id="ARBA00023204"/>
    </source>
</evidence>
<evidence type="ECO:0000313" key="16">
    <source>
        <dbReference type="Proteomes" id="UP000322000"/>
    </source>
</evidence>
<keyword evidence="9" id="KW-0067">ATP-binding</keyword>
<dbReference type="GO" id="GO:0005721">
    <property type="term" value="C:pericentric heterochromatin"/>
    <property type="evidence" value="ECO:0007669"/>
    <property type="project" value="TreeGrafter"/>
</dbReference>
<feature type="compositionally biased region" description="Polar residues" evidence="14">
    <location>
        <begin position="787"/>
        <end position="796"/>
    </location>
</feature>
<dbReference type="GO" id="GO:0016787">
    <property type="term" value="F:hydrolase activity"/>
    <property type="evidence" value="ECO:0007669"/>
    <property type="project" value="UniProtKB-KW"/>
</dbReference>
<gene>
    <name evidence="17" type="primary">LOC113508393</name>
</gene>
<dbReference type="InterPro" id="IPR052131">
    <property type="entry name" value="ATRX_domain-containing"/>
</dbReference>
<dbReference type="PROSITE" id="PS51533">
    <property type="entry name" value="ADD"/>
    <property type="match status" value="1"/>
</dbReference>
<evidence type="ECO:0000256" key="3">
    <source>
        <dbReference type="ARBA" id="ARBA00022723"/>
    </source>
</evidence>
<dbReference type="GO" id="GO:0006281">
    <property type="term" value="P:DNA repair"/>
    <property type="evidence" value="ECO:0007669"/>
    <property type="project" value="UniProtKB-KW"/>
</dbReference>
<feature type="region of interest" description="Disordered" evidence="14">
    <location>
        <begin position="787"/>
        <end position="844"/>
    </location>
</feature>
<dbReference type="GeneID" id="113508393"/>
<dbReference type="GO" id="GO:0005524">
    <property type="term" value="F:ATP binding"/>
    <property type="evidence" value="ECO:0007669"/>
    <property type="project" value="UniProtKB-KW"/>
</dbReference>
<evidence type="ECO:0000313" key="17">
    <source>
        <dbReference type="RefSeq" id="XP_026747202.1"/>
    </source>
</evidence>
<keyword evidence="11" id="KW-0234">DNA repair</keyword>
<dbReference type="KEGG" id="tnl:113508393"/>
<dbReference type="GO" id="GO:0006338">
    <property type="term" value="P:chromatin remodeling"/>
    <property type="evidence" value="ECO:0007669"/>
    <property type="project" value="TreeGrafter"/>
</dbReference>
<feature type="compositionally biased region" description="Polar residues" evidence="14">
    <location>
        <begin position="1"/>
        <end position="10"/>
    </location>
</feature>
<comment type="subcellular location">
    <subcellularLocation>
        <location evidence="1">Nucleus</location>
    </subcellularLocation>
</comment>
<evidence type="ECO:0000259" key="15">
    <source>
        <dbReference type="PROSITE" id="PS51533"/>
    </source>
</evidence>
<name>A0A7E5X444_TRINI</name>
<dbReference type="InterPro" id="IPR013083">
    <property type="entry name" value="Znf_RING/FYVE/PHD"/>
</dbReference>
<feature type="region of interest" description="Disordered" evidence="14">
    <location>
        <begin position="1"/>
        <end position="39"/>
    </location>
</feature>
<keyword evidence="3" id="KW-0479">Metal-binding</keyword>
<evidence type="ECO:0000256" key="7">
    <source>
        <dbReference type="ARBA" id="ARBA00022801"/>
    </source>
</evidence>
<keyword evidence="16" id="KW-1185">Reference proteome</keyword>
<keyword evidence="10" id="KW-0238">DNA-binding</keyword>
<feature type="compositionally biased region" description="Polar residues" evidence="14">
    <location>
        <begin position="722"/>
        <end position="734"/>
    </location>
</feature>
<evidence type="ECO:0000256" key="13">
    <source>
        <dbReference type="ARBA" id="ARBA00047995"/>
    </source>
</evidence>
<dbReference type="Proteomes" id="UP000322000">
    <property type="component" value="Chromosome 2"/>
</dbReference>